<dbReference type="InterPro" id="IPR011642">
    <property type="entry name" value="Gate_dom"/>
</dbReference>
<feature type="transmembrane region" description="Helical" evidence="16">
    <location>
        <begin position="539"/>
        <end position="556"/>
    </location>
</feature>
<feature type="transmembrane region" description="Helical" evidence="16">
    <location>
        <begin position="297"/>
        <end position="327"/>
    </location>
</feature>
<dbReference type="Pfam" id="PF07670">
    <property type="entry name" value="Gate"/>
    <property type="match status" value="2"/>
</dbReference>
<feature type="transmembrane region" description="Helical" evidence="16">
    <location>
        <begin position="241"/>
        <end position="262"/>
    </location>
</feature>
<sequence length="635" mass="67819">MDVVTQRPLRLALVGNPNCGKTALFNALTGTRQKVANYPGVTVERRAGRVTGHHLDAEIEVIDLPGTYSLRAHSADEEVTRDVVTGRFEAEAPPDGVICVVDATNLRRHLRFVLELKGLGLPVVVALNMIDLAERDGLDIDVDRLSHLLDVPVVPTSALRRRGLDMLIGTVETTLAKPPVAEPSDGTRTSASASPGDAAPSRRDLRALQAEAKRIAAQAIRAEGREHALTRRLDAVLLHPVAGPVILTVLLFLVFQAVFSWAEAPMNWIDGGIVALQGLIARTLPAGALNDVLVDGVLAGVGSVVIFLPQILILFTFILLLEMTGYMVRAAFLMDRLMAGVGLNGRAFIPLLSSFACAIPGIMAARTIDHPRDRLTTILIAPLMTCSARLPVYALIIAAFIPDRQLGGLANLQGVVMFGLYLAGVVSALVIAFILKLTLSRGQAQPLIMELPKYQIPSLTTLAIGLLERAKIFLARAGKVILVVSIVLWGLASFPGPPPGATEPAIFYSIAGWIGRGLEVVLAPIGFDWQIATALVPGMAAREVVVGALGTVYAMSGEVTEASLAGTLRSAWSLPTALSFLAWYVFAPQCISTMAVIRRETNSARMPLFVAAYMFALAYLAAFITYRVSSAFLGA</sequence>
<dbReference type="FunFam" id="3.40.50.300:FF:000426">
    <property type="entry name" value="Ferrous iron transport protein B"/>
    <property type="match status" value="1"/>
</dbReference>
<dbReference type="GO" id="GO:0015093">
    <property type="term" value="F:ferrous iron transmembrane transporter activity"/>
    <property type="evidence" value="ECO:0007669"/>
    <property type="project" value="InterPro"/>
</dbReference>
<evidence type="ECO:0000256" key="1">
    <source>
        <dbReference type="ARBA" id="ARBA00004429"/>
    </source>
</evidence>
<dbReference type="SUPFAM" id="SSF52540">
    <property type="entry name" value="P-loop containing nucleoside triphosphate hydrolases"/>
    <property type="match status" value="1"/>
</dbReference>
<evidence type="ECO:0000256" key="11">
    <source>
        <dbReference type="ARBA" id="ARBA00023065"/>
    </source>
</evidence>
<dbReference type="Proteomes" id="UP000295399">
    <property type="component" value="Unassembled WGS sequence"/>
</dbReference>
<keyword evidence="5" id="KW-0410">Iron transport</keyword>
<keyword evidence="13 16" id="KW-0472">Membrane</keyword>
<evidence type="ECO:0000256" key="8">
    <source>
        <dbReference type="ARBA" id="ARBA00022741"/>
    </source>
</evidence>
<evidence type="ECO:0000313" key="18">
    <source>
        <dbReference type="EMBL" id="TCP31509.1"/>
    </source>
</evidence>
<keyword evidence="4" id="KW-1003">Cell membrane</keyword>
<feature type="transmembrane region" description="Helical" evidence="16">
    <location>
        <begin position="347"/>
        <end position="365"/>
    </location>
</feature>
<dbReference type="InParanoid" id="A0A4R2P923"/>
<feature type="domain" description="FeoB-type G" evidence="17">
    <location>
        <begin position="8"/>
        <end position="177"/>
    </location>
</feature>
<feature type="transmembrane region" description="Helical" evidence="16">
    <location>
        <begin position="377"/>
        <end position="401"/>
    </location>
</feature>
<feature type="transmembrane region" description="Helical" evidence="16">
    <location>
        <begin position="506"/>
        <end position="527"/>
    </location>
</feature>
<dbReference type="NCBIfam" id="TIGR00231">
    <property type="entry name" value="small_GTP"/>
    <property type="match status" value="1"/>
</dbReference>
<dbReference type="InterPro" id="IPR030389">
    <property type="entry name" value="G_FEOB_dom"/>
</dbReference>
<evidence type="ECO:0000256" key="4">
    <source>
        <dbReference type="ARBA" id="ARBA00022475"/>
    </source>
</evidence>
<feature type="transmembrane region" description="Helical" evidence="16">
    <location>
        <begin position="473"/>
        <end position="494"/>
    </location>
</feature>
<keyword evidence="7 16" id="KW-0812">Transmembrane</keyword>
<evidence type="ECO:0000256" key="10">
    <source>
        <dbReference type="ARBA" id="ARBA00023004"/>
    </source>
</evidence>
<evidence type="ECO:0000256" key="7">
    <source>
        <dbReference type="ARBA" id="ARBA00022692"/>
    </source>
</evidence>
<dbReference type="PANTHER" id="PTHR43185:SF1">
    <property type="entry name" value="FE(2+) TRANSPORTER FEOB"/>
    <property type="match status" value="1"/>
</dbReference>
<keyword evidence="6" id="KW-0997">Cell inner membrane</keyword>
<dbReference type="OrthoDB" id="9809127at2"/>
<keyword evidence="9 16" id="KW-1133">Transmembrane helix</keyword>
<gene>
    <name evidence="18" type="ORF">EV659_11179</name>
</gene>
<feature type="transmembrane region" description="Helical" evidence="16">
    <location>
        <begin position="608"/>
        <end position="626"/>
    </location>
</feature>
<evidence type="ECO:0000256" key="12">
    <source>
        <dbReference type="ARBA" id="ARBA00023134"/>
    </source>
</evidence>
<dbReference type="InterPro" id="IPR005225">
    <property type="entry name" value="Small_GTP-bd"/>
</dbReference>
<dbReference type="AlphaFoldDB" id="A0A4R2P923"/>
<keyword evidence="11" id="KW-0406">Ion transport</keyword>
<dbReference type="Pfam" id="PF07664">
    <property type="entry name" value="FeoB_C"/>
    <property type="match status" value="1"/>
</dbReference>
<keyword evidence="19" id="KW-1185">Reference proteome</keyword>
<dbReference type="PRINTS" id="PR00326">
    <property type="entry name" value="GTP1OBG"/>
</dbReference>
<keyword evidence="8" id="KW-0547">Nucleotide-binding</keyword>
<dbReference type="InterPro" id="IPR006073">
    <property type="entry name" value="GTP-bd"/>
</dbReference>
<feature type="region of interest" description="Disordered" evidence="15">
    <location>
        <begin position="177"/>
        <end position="202"/>
    </location>
</feature>
<feature type="transmembrane region" description="Helical" evidence="16">
    <location>
        <begin position="268"/>
        <end position="285"/>
    </location>
</feature>
<evidence type="ECO:0000256" key="3">
    <source>
        <dbReference type="ARBA" id="ARBA00022448"/>
    </source>
</evidence>
<evidence type="ECO:0000256" key="13">
    <source>
        <dbReference type="ARBA" id="ARBA00023136"/>
    </source>
</evidence>
<evidence type="ECO:0000256" key="9">
    <source>
        <dbReference type="ARBA" id="ARBA00022989"/>
    </source>
</evidence>
<dbReference type="CDD" id="cd01879">
    <property type="entry name" value="FeoB"/>
    <property type="match status" value="1"/>
</dbReference>
<evidence type="ECO:0000256" key="15">
    <source>
        <dbReference type="SAM" id="MobiDB-lite"/>
    </source>
</evidence>
<dbReference type="GO" id="GO:0005525">
    <property type="term" value="F:GTP binding"/>
    <property type="evidence" value="ECO:0007669"/>
    <property type="project" value="UniProtKB-KW"/>
</dbReference>
<evidence type="ECO:0000256" key="16">
    <source>
        <dbReference type="SAM" id="Phobius"/>
    </source>
</evidence>
<organism evidence="18 19">
    <name type="scientific">Rhodothalassium salexigens DSM 2132</name>
    <dbReference type="NCBI Taxonomy" id="1188247"/>
    <lineage>
        <taxon>Bacteria</taxon>
        <taxon>Pseudomonadati</taxon>
        <taxon>Pseudomonadota</taxon>
        <taxon>Alphaproteobacteria</taxon>
        <taxon>Rhodothalassiales</taxon>
        <taxon>Rhodothalassiaceae</taxon>
        <taxon>Rhodothalassium</taxon>
    </lineage>
</organism>
<evidence type="ECO:0000256" key="5">
    <source>
        <dbReference type="ARBA" id="ARBA00022496"/>
    </source>
</evidence>
<feature type="transmembrane region" description="Helical" evidence="16">
    <location>
        <begin position="576"/>
        <end position="596"/>
    </location>
</feature>
<keyword evidence="10" id="KW-0408">Iron</keyword>
<feature type="compositionally biased region" description="Low complexity" evidence="15">
    <location>
        <begin position="190"/>
        <end position="199"/>
    </location>
</feature>
<keyword evidence="3" id="KW-0813">Transport</keyword>
<evidence type="ECO:0000259" key="17">
    <source>
        <dbReference type="PROSITE" id="PS51711"/>
    </source>
</evidence>
<dbReference type="EMBL" id="SLXO01000011">
    <property type="protein sequence ID" value="TCP31509.1"/>
    <property type="molecule type" value="Genomic_DNA"/>
</dbReference>
<feature type="transmembrane region" description="Helical" evidence="16">
    <location>
        <begin position="413"/>
        <end position="435"/>
    </location>
</feature>
<dbReference type="Gene3D" id="3.40.50.300">
    <property type="entry name" value="P-loop containing nucleotide triphosphate hydrolases"/>
    <property type="match status" value="1"/>
</dbReference>
<reference evidence="18 19" key="1">
    <citation type="submission" date="2019-03" db="EMBL/GenBank/DDBJ databases">
        <title>Genomic Encyclopedia of Type Strains, Phase IV (KMG-IV): sequencing the most valuable type-strain genomes for metagenomic binning, comparative biology and taxonomic classification.</title>
        <authorList>
            <person name="Goeker M."/>
        </authorList>
    </citation>
    <scope>NUCLEOTIDE SEQUENCE [LARGE SCALE GENOMIC DNA]</scope>
    <source>
        <strain evidence="18 19">DSM 2132</strain>
    </source>
</reference>
<dbReference type="FunCoup" id="A0A4R2P923">
    <property type="interactions" value="157"/>
</dbReference>
<dbReference type="PROSITE" id="PS51711">
    <property type="entry name" value="G_FEOB"/>
    <property type="match status" value="1"/>
</dbReference>
<comment type="subcellular location">
    <subcellularLocation>
        <location evidence="1">Cell inner membrane</location>
        <topology evidence="1">Multi-pass membrane protein</topology>
    </subcellularLocation>
</comment>
<evidence type="ECO:0000256" key="14">
    <source>
        <dbReference type="ARBA" id="ARBA00031200"/>
    </source>
</evidence>
<proteinExistence type="predicted"/>
<name>A0A4R2P923_RHOSA</name>
<dbReference type="InterPro" id="IPR050860">
    <property type="entry name" value="FeoB_GTPase"/>
</dbReference>
<comment type="caution">
    <text evidence="18">The sequence shown here is derived from an EMBL/GenBank/DDBJ whole genome shotgun (WGS) entry which is preliminary data.</text>
</comment>
<dbReference type="Pfam" id="PF02421">
    <property type="entry name" value="FeoB_N"/>
    <property type="match status" value="1"/>
</dbReference>
<accession>A0A4R2P923</accession>
<dbReference type="InterPro" id="IPR027417">
    <property type="entry name" value="P-loop_NTPase"/>
</dbReference>
<dbReference type="PANTHER" id="PTHR43185">
    <property type="entry name" value="FERROUS IRON TRANSPORT PROTEIN B"/>
    <property type="match status" value="1"/>
</dbReference>
<dbReference type="InterPro" id="IPR011640">
    <property type="entry name" value="Fe2_transport_prot_B_C"/>
</dbReference>
<evidence type="ECO:0000313" key="19">
    <source>
        <dbReference type="Proteomes" id="UP000295399"/>
    </source>
</evidence>
<keyword evidence="12" id="KW-0342">GTP-binding</keyword>
<evidence type="ECO:0000256" key="6">
    <source>
        <dbReference type="ARBA" id="ARBA00022519"/>
    </source>
</evidence>
<dbReference type="RefSeq" id="WP_132709316.1">
    <property type="nucleotide sequence ID" value="NZ_JACIGF010000011.1"/>
</dbReference>
<dbReference type="GO" id="GO:0005886">
    <property type="term" value="C:plasma membrane"/>
    <property type="evidence" value="ECO:0007669"/>
    <property type="project" value="UniProtKB-SubCell"/>
</dbReference>
<protein>
    <recommendedName>
        <fullName evidence="2">Fe(2+) transporter FeoB</fullName>
    </recommendedName>
    <alternativeName>
        <fullName evidence="14">Ferrous iron transport protein B</fullName>
    </alternativeName>
</protein>
<evidence type="ECO:0000256" key="2">
    <source>
        <dbReference type="ARBA" id="ARBA00022371"/>
    </source>
</evidence>